<evidence type="ECO:0000313" key="2">
    <source>
        <dbReference type="EMBL" id="AMC94536.1"/>
    </source>
</evidence>
<dbReference type="Proteomes" id="UP000063781">
    <property type="component" value="Chromosome"/>
</dbReference>
<dbReference type="Pfam" id="PF04993">
    <property type="entry name" value="TfoX_N"/>
    <property type="match status" value="1"/>
</dbReference>
<organism evidence="2 3">
    <name type="scientific">Erysipelothrix larvae</name>
    <dbReference type="NCBI Taxonomy" id="1514105"/>
    <lineage>
        <taxon>Bacteria</taxon>
        <taxon>Bacillati</taxon>
        <taxon>Bacillota</taxon>
        <taxon>Erysipelotrichia</taxon>
        <taxon>Erysipelotrichales</taxon>
        <taxon>Erysipelotrichaceae</taxon>
        <taxon>Erysipelothrix</taxon>
    </lineage>
</organism>
<sequence>MASSLEFVEYVCDQMEDAGMITYKRMFGEFGVYCNGKIIGLICEDQLFVKPTQAGAIVWEGLSMAPPYPGAKPYYVIESLDDRSKLTDFVIETYKALPEPKPKKKKV</sequence>
<proteinExistence type="predicted"/>
<dbReference type="SUPFAM" id="SSF159894">
    <property type="entry name" value="YgaC/TfoX-N like"/>
    <property type="match status" value="1"/>
</dbReference>
<dbReference type="RefSeq" id="WP_067634387.1">
    <property type="nucleotide sequence ID" value="NZ_CP013213.1"/>
</dbReference>
<keyword evidence="3" id="KW-1185">Reference proteome</keyword>
<evidence type="ECO:0000313" key="3">
    <source>
        <dbReference type="Proteomes" id="UP000063781"/>
    </source>
</evidence>
<dbReference type="AlphaFoldDB" id="A0A0X8H1Y9"/>
<evidence type="ECO:0000259" key="1">
    <source>
        <dbReference type="Pfam" id="PF04993"/>
    </source>
</evidence>
<feature type="domain" description="TfoX N-terminal" evidence="1">
    <location>
        <begin position="13"/>
        <end position="96"/>
    </location>
</feature>
<gene>
    <name evidence="2" type="ORF">AOC36_11300</name>
</gene>
<dbReference type="KEGG" id="erl:AOC36_11300"/>
<protein>
    <submittedName>
        <fullName evidence="2">Competence protein TfoX</fullName>
    </submittedName>
</protein>
<reference evidence="2 3" key="1">
    <citation type="submission" date="2015-10" db="EMBL/GenBank/DDBJ databases">
        <title>Erysipelothrix larvae sp. LV19 isolated from the larval gut of the rhinoceros beetle, Trypoxylus dichotomus.</title>
        <authorList>
            <person name="Lim S."/>
            <person name="Kim B.-C."/>
        </authorList>
    </citation>
    <scope>NUCLEOTIDE SEQUENCE [LARGE SCALE GENOMIC DNA]</scope>
    <source>
        <strain evidence="2 3">LV19</strain>
    </source>
</reference>
<dbReference type="InterPro" id="IPR007076">
    <property type="entry name" value="TfoX_N"/>
</dbReference>
<dbReference type="STRING" id="1514105.AOC36_11300"/>
<dbReference type="Gene3D" id="3.30.1460.30">
    <property type="entry name" value="YgaC/TfoX-N like chaperone"/>
    <property type="match status" value="1"/>
</dbReference>
<accession>A0A0X8H1Y9</accession>
<dbReference type="OrthoDB" id="9803291at2"/>
<dbReference type="EMBL" id="CP013213">
    <property type="protein sequence ID" value="AMC94536.1"/>
    <property type="molecule type" value="Genomic_DNA"/>
</dbReference>
<name>A0A0X8H1Y9_9FIRM</name>